<protein>
    <submittedName>
        <fullName evidence="3">SDR family oxidoreductase</fullName>
    </submittedName>
</protein>
<dbReference type="PRINTS" id="PR00080">
    <property type="entry name" value="SDRFAMILY"/>
</dbReference>
<dbReference type="PANTHER" id="PTHR43639">
    <property type="entry name" value="OXIDOREDUCTASE, SHORT-CHAIN DEHYDROGENASE/REDUCTASE FAMILY (AFU_ORTHOLOGUE AFUA_5G02870)"/>
    <property type="match status" value="1"/>
</dbReference>
<dbReference type="EMBL" id="JAHZIK010000138">
    <property type="protein sequence ID" value="MBW7453971.1"/>
    <property type="molecule type" value="Genomic_DNA"/>
</dbReference>
<evidence type="ECO:0000313" key="4">
    <source>
        <dbReference type="Proteomes" id="UP001519887"/>
    </source>
</evidence>
<dbReference type="Proteomes" id="UP001519887">
    <property type="component" value="Unassembled WGS sequence"/>
</dbReference>
<keyword evidence="2" id="KW-0560">Oxidoreductase</keyword>
<comment type="caution">
    <text evidence="3">The sequence shown here is derived from an EMBL/GenBank/DDBJ whole genome shotgun (WGS) entry which is preliminary data.</text>
</comment>
<proteinExistence type="inferred from homology"/>
<dbReference type="InterPro" id="IPR020904">
    <property type="entry name" value="Sc_DH/Rdtase_CS"/>
</dbReference>
<evidence type="ECO:0000313" key="3">
    <source>
        <dbReference type="EMBL" id="MBW7453971.1"/>
    </source>
</evidence>
<evidence type="ECO:0000256" key="2">
    <source>
        <dbReference type="ARBA" id="ARBA00023002"/>
    </source>
</evidence>
<dbReference type="PRINTS" id="PR00081">
    <property type="entry name" value="GDHRDH"/>
</dbReference>
<evidence type="ECO:0000256" key="1">
    <source>
        <dbReference type="ARBA" id="ARBA00006484"/>
    </source>
</evidence>
<comment type="similarity">
    <text evidence="1">Belongs to the short-chain dehydrogenases/reductases (SDR) family.</text>
</comment>
<dbReference type="SUPFAM" id="SSF51735">
    <property type="entry name" value="NAD(P)-binding Rossmann-fold domains"/>
    <property type="match status" value="1"/>
</dbReference>
<dbReference type="Gene3D" id="3.40.50.720">
    <property type="entry name" value="NAD(P)-binding Rossmann-like Domain"/>
    <property type="match status" value="1"/>
</dbReference>
<gene>
    <name evidence="3" type="ORF">K0U00_07965</name>
</gene>
<sequence length="224" mass="22934">MKRLAGDGAAVAFTYVNAQNKADELVKEIEASGGRALAVRADSADVEAVQGAVAETVKAFGGIDILVNNAGMANLKPYDQFSIEEFDKMVAVNFRAIFVAVQAAGPLMGAGGRIINIGSINADSNPFPGNSLYTATKAAAAGLTRGLARDLAPAGITVNIVQPGPTDTDMNPADGPYAPIVNGMISLGRYGHDFEIASMVAYLASPEASFVTGATINVDGGVVI</sequence>
<dbReference type="InterPro" id="IPR002347">
    <property type="entry name" value="SDR_fam"/>
</dbReference>
<dbReference type="PANTHER" id="PTHR43639:SF1">
    <property type="entry name" value="SHORT-CHAIN DEHYDROGENASE_REDUCTASE FAMILY PROTEIN"/>
    <property type="match status" value="1"/>
</dbReference>
<accession>A0ABS7BZ92</accession>
<reference evidence="3 4" key="1">
    <citation type="submission" date="2021-07" db="EMBL/GenBank/DDBJ databases">
        <title>Paenibacillus radiodurans sp. nov., isolated from the southeastern edge of Tengger Desert.</title>
        <authorList>
            <person name="Zhang G."/>
        </authorList>
    </citation>
    <scope>NUCLEOTIDE SEQUENCE [LARGE SCALE GENOMIC DNA]</scope>
    <source>
        <strain evidence="3 4">CCM 7311</strain>
    </source>
</reference>
<organism evidence="3 4">
    <name type="scientific">Paenibacillus sepulcri</name>
    <dbReference type="NCBI Taxonomy" id="359917"/>
    <lineage>
        <taxon>Bacteria</taxon>
        <taxon>Bacillati</taxon>
        <taxon>Bacillota</taxon>
        <taxon>Bacilli</taxon>
        <taxon>Bacillales</taxon>
        <taxon>Paenibacillaceae</taxon>
        <taxon>Paenibacillus</taxon>
    </lineage>
</organism>
<dbReference type="Pfam" id="PF13561">
    <property type="entry name" value="adh_short_C2"/>
    <property type="match status" value="1"/>
</dbReference>
<name>A0ABS7BZ92_9BACL</name>
<dbReference type="PROSITE" id="PS00061">
    <property type="entry name" value="ADH_SHORT"/>
    <property type="match status" value="1"/>
</dbReference>
<dbReference type="InterPro" id="IPR036291">
    <property type="entry name" value="NAD(P)-bd_dom_sf"/>
</dbReference>
<keyword evidence="4" id="KW-1185">Reference proteome</keyword>